<gene>
    <name evidence="7" type="ORF">J2T07_001335</name>
</gene>
<dbReference type="InterPro" id="IPR005116">
    <property type="entry name" value="Transp-assoc_OB_typ1"/>
</dbReference>
<dbReference type="NCBIfam" id="TIGR00638">
    <property type="entry name" value="Mop"/>
    <property type="match status" value="2"/>
</dbReference>
<evidence type="ECO:0000256" key="2">
    <source>
        <dbReference type="ARBA" id="ARBA00022448"/>
    </source>
</evidence>
<dbReference type="InterPro" id="IPR000847">
    <property type="entry name" value="LysR_HTH_N"/>
</dbReference>
<dbReference type="InterPro" id="IPR036388">
    <property type="entry name" value="WH-like_DNA-bd_sf"/>
</dbReference>
<sequence>MLHYEGSLWLSDGARRWGGADRVELLAQIGATGSITAAAKAVGMSYKGAWDAVEAMNNLAGETLVLRATGGRGGGGARLTPRAERLIAAFRGIDAEHRRFVERLAALGDEATDDIHLLRRFTMRTSARNQLAGVVRAVTAGAVNDTVDIALPSGAPLVATVTKESTASLALAPGRAVVALVKASWVMLGLPDEHLRVSASNQLPGTVLRTTPGAVNAEVSVELDGGGTVTAIITMESASALGLAEGSAIVAIFDASSVIVGVTD</sequence>
<comment type="similarity">
    <text evidence="1 5">Belongs to the ModE family.</text>
</comment>
<evidence type="ECO:0000259" key="6">
    <source>
        <dbReference type="PROSITE" id="PS51866"/>
    </source>
</evidence>
<dbReference type="PANTHER" id="PTHR30432:SF1">
    <property type="entry name" value="DNA-BINDING TRANSCRIPTIONAL DUAL REGULATOR MODE"/>
    <property type="match status" value="1"/>
</dbReference>
<dbReference type="InterPro" id="IPR004606">
    <property type="entry name" value="Mop_domain"/>
</dbReference>
<dbReference type="PIRSF" id="PIRSF005763">
    <property type="entry name" value="Txn_reg_ModE"/>
    <property type="match status" value="1"/>
</dbReference>
<dbReference type="Gene3D" id="2.40.50.100">
    <property type="match status" value="2"/>
</dbReference>
<dbReference type="RefSeq" id="WP_306848424.1">
    <property type="nucleotide sequence ID" value="NZ_JAUSSK010000002.1"/>
</dbReference>
<dbReference type="Proteomes" id="UP001237737">
    <property type="component" value="Unassembled WGS sequence"/>
</dbReference>
<protein>
    <submittedName>
        <fullName evidence="7">Molybdate transport system regulatory protein</fullName>
    </submittedName>
</protein>
<dbReference type="Gene3D" id="1.10.10.10">
    <property type="entry name" value="Winged helix-like DNA-binding domain superfamily/Winged helix DNA-binding domain"/>
    <property type="match status" value="1"/>
</dbReference>
<dbReference type="InterPro" id="IPR051815">
    <property type="entry name" value="Molybdate_resp_trans_reg"/>
</dbReference>
<dbReference type="EMBL" id="JAUSSK010000002">
    <property type="protein sequence ID" value="MDQ0009158.1"/>
    <property type="molecule type" value="Genomic_DNA"/>
</dbReference>
<evidence type="ECO:0000256" key="5">
    <source>
        <dbReference type="PIRNR" id="PIRNR005763"/>
    </source>
</evidence>
<feature type="domain" description="Mop" evidence="6">
    <location>
        <begin position="124"/>
        <end position="190"/>
    </location>
</feature>
<dbReference type="Pfam" id="PF00126">
    <property type="entry name" value="HTH_1"/>
    <property type="match status" value="1"/>
</dbReference>
<evidence type="ECO:0000256" key="4">
    <source>
        <dbReference type="ARBA" id="ARBA00022737"/>
    </source>
</evidence>
<evidence type="ECO:0000256" key="1">
    <source>
        <dbReference type="ARBA" id="ARBA00008110"/>
    </source>
</evidence>
<proteinExistence type="inferred from homology"/>
<dbReference type="InterPro" id="IPR008995">
    <property type="entry name" value="Mo/tungstate-bd_C_term_dom"/>
</dbReference>
<feature type="domain" description="Mop" evidence="6">
    <location>
        <begin position="196"/>
        <end position="262"/>
    </location>
</feature>
<keyword evidence="2 5" id="KW-0813">Transport</keyword>
<organism evidence="7 8">
    <name type="scientific">Luteibacter jiangsuensis</name>
    <dbReference type="NCBI Taxonomy" id="637577"/>
    <lineage>
        <taxon>Bacteria</taxon>
        <taxon>Pseudomonadati</taxon>
        <taxon>Pseudomonadota</taxon>
        <taxon>Gammaproteobacteria</taxon>
        <taxon>Lysobacterales</taxon>
        <taxon>Rhodanobacteraceae</taxon>
        <taxon>Luteibacter</taxon>
    </lineage>
</organism>
<evidence type="ECO:0000256" key="3">
    <source>
        <dbReference type="ARBA" id="ARBA00022505"/>
    </source>
</evidence>
<comment type="caution">
    <text evidence="7">The sequence shown here is derived from an EMBL/GenBank/DDBJ whole genome shotgun (WGS) entry which is preliminary data.</text>
</comment>
<dbReference type="InterPro" id="IPR036390">
    <property type="entry name" value="WH_DNA-bd_sf"/>
</dbReference>
<dbReference type="InterPro" id="IPR016462">
    <property type="entry name" value="ModE"/>
</dbReference>
<accession>A0ABT9SXX0</accession>
<keyword evidence="3 5" id="KW-0500">Molybdenum</keyword>
<evidence type="ECO:0000313" key="8">
    <source>
        <dbReference type="Proteomes" id="UP001237737"/>
    </source>
</evidence>
<dbReference type="PANTHER" id="PTHR30432">
    <property type="entry name" value="TRANSCRIPTIONAL REGULATOR MODE"/>
    <property type="match status" value="1"/>
</dbReference>
<dbReference type="PROSITE" id="PS51866">
    <property type="entry name" value="MOP"/>
    <property type="match status" value="2"/>
</dbReference>
<keyword evidence="8" id="KW-1185">Reference proteome</keyword>
<dbReference type="Pfam" id="PF03459">
    <property type="entry name" value="TOBE"/>
    <property type="match status" value="2"/>
</dbReference>
<dbReference type="SUPFAM" id="SSF50331">
    <property type="entry name" value="MOP-like"/>
    <property type="match status" value="2"/>
</dbReference>
<name>A0ABT9SXX0_9GAMM</name>
<keyword evidence="4" id="KW-0677">Repeat</keyword>
<evidence type="ECO:0000313" key="7">
    <source>
        <dbReference type="EMBL" id="MDQ0009158.1"/>
    </source>
</evidence>
<reference evidence="7 8" key="1">
    <citation type="submission" date="2023-07" db="EMBL/GenBank/DDBJ databases">
        <title>Sorghum-associated microbial communities from plants grown in Nebraska, USA.</title>
        <authorList>
            <person name="Schachtman D."/>
        </authorList>
    </citation>
    <scope>NUCLEOTIDE SEQUENCE [LARGE SCALE GENOMIC DNA]</scope>
    <source>
        <strain evidence="7 8">CC60</strain>
    </source>
</reference>
<dbReference type="SUPFAM" id="SSF46785">
    <property type="entry name" value="Winged helix' DNA-binding domain"/>
    <property type="match status" value="1"/>
</dbReference>